<dbReference type="GO" id="GO:0035861">
    <property type="term" value="C:site of double-strand break"/>
    <property type="evidence" value="ECO:0007669"/>
    <property type="project" value="TreeGrafter"/>
</dbReference>
<dbReference type="GO" id="GO:0003697">
    <property type="term" value="F:single-stranded DNA binding"/>
    <property type="evidence" value="ECO:0007669"/>
    <property type="project" value="TreeGrafter"/>
</dbReference>
<organism evidence="2 3">
    <name type="scientific">Araneus ventricosus</name>
    <name type="common">Orbweaver spider</name>
    <name type="synonym">Epeira ventricosa</name>
    <dbReference type="NCBI Taxonomy" id="182803"/>
    <lineage>
        <taxon>Eukaryota</taxon>
        <taxon>Metazoa</taxon>
        <taxon>Ecdysozoa</taxon>
        <taxon>Arthropoda</taxon>
        <taxon>Chelicerata</taxon>
        <taxon>Arachnida</taxon>
        <taxon>Araneae</taxon>
        <taxon>Araneomorphae</taxon>
        <taxon>Entelegynae</taxon>
        <taxon>Araneoidea</taxon>
        <taxon>Araneidae</taxon>
        <taxon>Araneus</taxon>
    </lineage>
</organism>
<dbReference type="GO" id="GO:0000014">
    <property type="term" value="F:single-stranded DNA endodeoxyribonuclease activity"/>
    <property type="evidence" value="ECO:0007669"/>
    <property type="project" value="TreeGrafter"/>
</dbReference>
<protein>
    <submittedName>
        <fullName evidence="2">Uncharacterized protein</fullName>
    </submittedName>
</protein>
<evidence type="ECO:0000256" key="1">
    <source>
        <dbReference type="SAM" id="MobiDB-lite"/>
    </source>
</evidence>
<dbReference type="InterPro" id="IPR036397">
    <property type="entry name" value="RNaseH_sf"/>
</dbReference>
<dbReference type="AlphaFoldDB" id="A0A4Y2W861"/>
<comment type="caution">
    <text evidence="2">The sequence shown here is derived from an EMBL/GenBank/DDBJ whole genome shotgun (WGS) entry which is preliminary data.</text>
</comment>
<dbReference type="GO" id="GO:0046975">
    <property type="term" value="F:histone H3K36 methyltransferase activity"/>
    <property type="evidence" value="ECO:0007669"/>
    <property type="project" value="TreeGrafter"/>
</dbReference>
<feature type="compositionally biased region" description="Basic and acidic residues" evidence="1">
    <location>
        <begin position="1"/>
        <end position="10"/>
    </location>
</feature>
<keyword evidence="3" id="KW-1185">Reference proteome</keyword>
<dbReference type="GO" id="GO:0042800">
    <property type="term" value="F:histone H3K4 methyltransferase activity"/>
    <property type="evidence" value="ECO:0007669"/>
    <property type="project" value="TreeGrafter"/>
</dbReference>
<dbReference type="GO" id="GO:0005634">
    <property type="term" value="C:nucleus"/>
    <property type="evidence" value="ECO:0007669"/>
    <property type="project" value="TreeGrafter"/>
</dbReference>
<dbReference type="GO" id="GO:0015074">
    <property type="term" value="P:DNA integration"/>
    <property type="evidence" value="ECO:0007669"/>
    <property type="project" value="TreeGrafter"/>
</dbReference>
<evidence type="ECO:0000313" key="3">
    <source>
        <dbReference type="Proteomes" id="UP000499080"/>
    </source>
</evidence>
<dbReference type="Pfam" id="PF01359">
    <property type="entry name" value="Transposase_1"/>
    <property type="match status" value="1"/>
</dbReference>
<feature type="region of interest" description="Disordered" evidence="1">
    <location>
        <begin position="1"/>
        <end position="32"/>
    </location>
</feature>
<dbReference type="GO" id="GO:0000729">
    <property type="term" value="P:DNA double-strand break processing"/>
    <property type="evidence" value="ECO:0007669"/>
    <property type="project" value="TreeGrafter"/>
</dbReference>
<dbReference type="GO" id="GO:0044774">
    <property type="term" value="P:mitotic DNA integrity checkpoint signaling"/>
    <property type="evidence" value="ECO:0007669"/>
    <property type="project" value="TreeGrafter"/>
</dbReference>
<accession>A0A4Y2W861</accession>
<gene>
    <name evidence="2" type="ORF">AVEN_209258_1</name>
</gene>
<dbReference type="EMBL" id="BGPR01055776">
    <property type="protein sequence ID" value="GBO32320.1"/>
    <property type="molecule type" value="Genomic_DNA"/>
</dbReference>
<evidence type="ECO:0000313" key="2">
    <source>
        <dbReference type="EMBL" id="GBO32320.1"/>
    </source>
</evidence>
<sequence length="175" mass="20450">MITFPRERQQKCRRCKNKHGENPEIASAKAHKGGLVVRPQLQDWRVAGSKPDSTEDPPCDEKWIIYNNVEQKQPQSYWSEPPSTIQKPNIYFQKNMLYCWWDWKSIVYCKLVPANETINSVKYSNQLDNLKQTNDQKRPELANCKVMVFHQDNSWSPGGSCWSWLGCLTPFIIES</sequence>
<dbReference type="GO" id="GO:0000793">
    <property type="term" value="C:condensed chromosome"/>
    <property type="evidence" value="ECO:0007669"/>
    <property type="project" value="TreeGrafter"/>
</dbReference>
<dbReference type="Proteomes" id="UP000499080">
    <property type="component" value="Unassembled WGS sequence"/>
</dbReference>
<dbReference type="OrthoDB" id="10032414at2759"/>
<dbReference type="InterPro" id="IPR001888">
    <property type="entry name" value="Transposase_1"/>
</dbReference>
<dbReference type="GO" id="GO:0003690">
    <property type="term" value="F:double-stranded DNA binding"/>
    <property type="evidence" value="ECO:0007669"/>
    <property type="project" value="TreeGrafter"/>
</dbReference>
<reference evidence="2 3" key="1">
    <citation type="journal article" date="2019" name="Sci. Rep.">
        <title>Orb-weaving spider Araneus ventricosus genome elucidates the spidroin gene catalogue.</title>
        <authorList>
            <person name="Kono N."/>
            <person name="Nakamura H."/>
            <person name="Ohtoshi R."/>
            <person name="Moran D.A.P."/>
            <person name="Shinohara A."/>
            <person name="Yoshida Y."/>
            <person name="Fujiwara M."/>
            <person name="Mori M."/>
            <person name="Tomita M."/>
            <person name="Arakawa K."/>
        </authorList>
    </citation>
    <scope>NUCLEOTIDE SEQUENCE [LARGE SCALE GENOMIC DNA]</scope>
</reference>
<dbReference type="PANTHER" id="PTHR46060:SF2">
    <property type="entry name" value="HISTONE-LYSINE N-METHYLTRANSFERASE SETMAR"/>
    <property type="match status" value="1"/>
</dbReference>
<dbReference type="GO" id="GO:0006303">
    <property type="term" value="P:double-strand break repair via nonhomologous end joining"/>
    <property type="evidence" value="ECO:0007669"/>
    <property type="project" value="TreeGrafter"/>
</dbReference>
<name>A0A4Y2W861_ARAVE</name>
<dbReference type="Gene3D" id="3.30.420.10">
    <property type="entry name" value="Ribonuclease H-like superfamily/Ribonuclease H"/>
    <property type="match status" value="1"/>
</dbReference>
<dbReference type="InterPro" id="IPR052709">
    <property type="entry name" value="Transposase-MT_Hybrid"/>
</dbReference>
<proteinExistence type="predicted"/>
<dbReference type="GO" id="GO:0031297">
    <property type="term" value="P:replication fork processing"/>
    <property type="evidence" value="ECO:0007669"/>
    <property type="project" value="TreeGrafter"/>
</dbReference>
<dbReference type="GO" id="GO:0044547">
    <property type="term" value="F:DNA topoisomerase binding"/>
    <property type="evidence" value="ECO:0007669"/>
    <property type="project" value="TreeGrafter"/>
</dbReference>
<dbReference type="PANTHER" id="PTHR46060">
    <property type="entry name" value="MARINER MOS1 TRANSPOSASE-LIKE PROTEIN"/>
    <property type="match status" value="1"/>
</dbReference>